<keyword evidence="1" id="KW-0812">Transmembrane</keyword>
<evidence type="ECO:0008006" key="4">
    <source>
        <dbReference type="Google" id="ProtNLM"/>
    </source>
</evidence>
<name>A0ABX5VNQ6_9MICO</name>
<dbReference type="Proteomes" id="UP000313948">
    <property type="component" value="Chromosome"/>
</dbReference>
<feature type="transmembrane region" description="Helical" evidence="1">
    <location>
        <begin position="46"/>
        <end position="64"/>
    </location>
</feature>
<proteinExistence type="predicted"/>
<keyword evidence="3" id="KW-1185">Reference proteome</keyword>
<evidence type="ECO:0000313" key="2">
    <source>
        <dbReference type="EMBL" id="QDB80142.1"/>
    </source>
</evidence>
<gene>
    <name evidence="2" type="ORF">FE251_12685</name>
</gene>
<dbReference type="RefSeq" id="WP_139071252.1">
    <property type="nucleotide sequence ID" value="NZ_CP040899.1"/>
</dbReference>
<keyword evidence="1" id="KW-1133">Transmembrane helix</keyword>
<evidence type="ECO:0000256" key="1">
    <source>
        <dbReference type="SAM" id="Phobius"/>
    </source>
</evidence>
<protein>
    <recommendedName>
        <fullName evidence="4">AI-2E family transporter</fullName>
    </recommendedName>
</protein>
<keyword evidence="1" id="KW-0472">Membrane</keyword>
<evidence type="ECO:0000313" key="3">
    <source>
        <dbReference type="Proteomes" id="UP000313948"/>
    </source>
</evidence>
<accession>A0ABX5VNQ6</accession>
<sequence length="139" mass="15223">MPTPDLDTARPEQRTRAASRTVMWFALVLLAALWLSVVRVPWPLPLVPGVLGLVAVVLGVLALVRMRGARLGASMTVLVVVGTVFAAGLVLLTSVQAVLWPVYSEFYGCLDRALTHQAQDTCFSELEQRTQTYLLNFGR</sequence>
<feature type="transmembrane region" description="Helical" evidence="1">
    <location>
        <begin position="76"/>
        <end position="103"/>
    </location>
</feature>
<organism evidence="2 3">
    <name type="scientific">Georgenia wutianyii</name>
    <dbReference type="NCBI Taxonomy" id="2585135"/>
    <lineage>
        <taxon>Bacteria</taxon>
        <taxon>Bacillati</taxon>
        <taxon>Actinomycetota</taxon>
        <taxon>Actinomycetes</taxon>
        <taxon>Micrococcales</taxon>
        <taxon>Bogoriellaceae</taxon>
        <taxon>Georgenia</taxon>
    </lineage>
</organism>
<reference evidence="2 3" key="1">
    <citation type="submission" date="2019-05" db="EMBL/GenBank/DDBJ databases">
        <title>Georgenia *** sp. nov., and Georgenia *** sp. nov., isolated from the intestinal contents of plateau pika (Ochotona curzoniae) in the Qinghai-Tibet plateau of China.</title>
        <authorList>
            <person name="Tian Z."/>
        </authorList>
    </citation>
    <scope>NUCLEOTIDE SEQUENCE [LARGE SCALE GENOMIC DNA]</scope>
    <source>
        <strain evidence="2 3">Z294</strain>
    </source>
</reference>
<feature type="transmembrane region" description="Helical" evidence="1">
    <location>
        <begin position="21"/>
        <end position="40"/>
    </location>
</feature>
<dbReference type="EMBL" id="CP040899">
    <property type="protein sequence ID" value="QDB80142.1"/>
    <property type="molecule type" value="Genomic_DNA"/>
</dbReference>